<dbReference type="PROSITE" id="PS51192">
    <property type="entry name" value="HELICASE_ATP_BIND_1"/>
    <property type="match status" value="1"/>
</dbReference>
<dbReference type="Pfam" id="PF00270">
    <property type="entry name" value="DEAD"/>
    <property type="match status" value="1"/>
</dbReference>
<keyword evidence="3" id="KW-1185">Reference proteome</keyword>
<keyword evidence="2" id="KW-0547">Nucleotide-binding</keyword>
<reference evidence="2 3" key="1">
    <citation type="submission" date="2019-04" db="EMBL/GenBank/DDBJ databases">
        <title>Streptomyces oryziradicis sp. nov., a novel actinomycete isolated from rhizosphere soil of rice (Oryza sativa L.).</title>
        <authorList>
            <person name="Li C."/>
        </authorList>
    </citation>
    <scope>NUCLEOTIDE SEQUENCE [LARGE SCALE GENOMIC DNA]</scope>
    <source>
        <strain evidence="2 3">NEAU-C40</strain>
    </source>
</reference>
<comment type="caution">
    <text evidence="2">The sequence shown here is derived from an EMBL/GenBank/DDBJ whole genome shotgun (WGS) entry which is preliminary data.</text>
</comment>
<name>A0A4U0SPR6_9ACTN</name>
<dbReference type="RefSeq" id="WP_136722592.1">
    <property type="nucleotide sequence ID" value="NZ_SUMC01000005.1"/>
</dbReference>
<evidence type="ECO:0000313" key="2">
    <source>
        <dbReference type="EMBL" id="TKA12060.1"/>
    </source>
</evidence>
<dbReference type="SUPFAM" id="SSF52540">
    <property type="entry name" value="P-loop containing nucleoside triphosphate hydrolases"/>
    <property type="match status" value="1"/>
</dbReference>
<dbReference type="GO" id="GO:0004386">
    <property type="term" value="F:helicase activity"/>
    <property type="evidence" value="ECO:0007669"/>
    <property type="project" value="UniProtKB-KW"/>
</dbReference>
<accession>A0A4U0SPR6</accession>
<dbReference type="InterPro" id="IPR014001">
    <property type="entry name" value="Helicase_ATP-bd"/>
</dbReference>
<keyword evidence="2" id="KW-0347">Helicase</keyword>
<dbReference type="OrthoDB" id="366844at2"/>
<sequence length="841" mass="91800">MPLDLSRVGQRDSKPLRPRDIYNASRRPWPYLRFEQGEVLDKWFQEDVRNRRDVVIKQNTGGGKTAVGLLIAQSTLNEGIGAAVYLAPDRYLASQARAEAAKIGLPVTDDASDVKFRNGRATLVTTFQKLVNGQSVFGVVGDQRDKRKLGLVVVDDAHAALATTESQFRLTVESTHPVYWPLVELFENDLEEQSPNRWADVRTGDYTAVVPVPFWAWARRQRDVMDLLHPYAQTGAFKFTWPLIADVLGICSVTVTSRSVEISPPCPPISMIPAFANASRRVYLTATLADDSVLVTDLDANPEDVARPVTPGSAADLGDRMILAPSALNPGLDDEAVRQLARQFADGDRDGDGIYEARPVNVVVLVPRDKAMDAWTGYADLVLNASNLDQGITALKAGHVGLVVLSNKYDGIDLPSTACELLVLDGAPRAMDATERREAAVLSGSPTLFARQIQRIEQGMGRGVRDSEDHCAVLLVGSHLAVALHDRTHLDLFSPATRAQINLSQDLTDELAGKGLDAIREALSLCLDKDDTWVSIGRRGLAEIQYATTGSVRPEAVAARSAFDLAATHRYSEACDRLQEVLGQVTDPAMRGLLAEQRAAYLHHFEPNAAQNALRKALDDNPHVLRPLGGVAAAQLRPAAAQAEAAAAFLSRTYPDATSLLLGVKSIFEDVVWGDEKRSKDAERAVEQLGLHLGFASSRPEDMYGKGPDDLWALSSDRHAVIELKTGRTHDAIIKHDLDQLGGAVRWNAETHPGVTQIPVIMHPSPVLHGQGTAVTGMRVITPQTWNRLSEAVRAFAEALTNGQQRWREHHAVAEQLAQHKLTATTLFTTYTEPHQRASTA</sequence>
<dbReference type="Proteomes" id="UP000305778">
    <property type="component" value="Unassembled WGS sequence"/>
</dbReference>
<dbReference type="GO" id="GO:0003676">
    <property type="term" value="F:nucleic acid binding"/>
    <property type="evidence" value="ECO:0007669"/>
    <property type="project" value="InterPro"/>
</dbReference>
<protein>
    <submittedName>
        <fullName evidence="2">DEAD/DEAH box helicase</fullName>
    </submittedName>
</protein>
<gene>
    <name evidence="2" type="ORF">FCI23_07015</name>
</gene>
<keyword evidence="2" id="KW-0378">Hydrolase</keyword>
<evidence type="ECO:0000259" key="1">
    <source>
        <dbReference type="PROSITE" id="PS51192"/>
    </source>
</evidence>
<organism evidence="2 3">
    <name type="scientific">Actinacidiphila oryziradicis</name>
    <dbReference type="NCBI Taxonomy" id="2571141"/>
    <lineage>
        <taxon>Bacteria</taxon>
        <taxon>Bacillati</taxon>
        <taxon>Actinomycetota</taxon>
        <taxon>Actinomycetes</taxon>
        <taxon>Kitasatosporales</taxon>
        <taxon>Streptomycetaceae</taxon>
        <taxon>Actinacidiphila</taxon>
    </lineage>
</organism>
<dbReference type="InterPro" id="IPR011545">
    <property type="entry name" value="DEAD/DEAH_box_helicase_dom"/>
</dbReference>
<dbReference type="GO" id="GO:0005524">
    <property type="term" value="F:ATP binding"/>
    <property type="evidence" value="ECO:0007669"/>
    <property type="project" value="InterPro"/>
</dbReference>
<evidence type="ECO:0000313" key="3">
    <source>
        <dbReference type="Proteomes" id="UP000305778"/>
    </source>
</evidence>
<dbReference type="SMART" id="SM00487">
    <property type="entry name" value="DEXDc"/>
    <property type="match status" value="1"/>
</dbReference>
<dbReference type="Gene3D" id="3.40.50.300">
    <property type="entry name" value="P-loop containing nucleotide triphosphate hydrolases"/>
    <property type="match status" value="2"/>
</dbReference>
<keyword evidence="2" id="KW-0067">ATP-binding</keyword>
<proteinExistence type="predicted"/>
<dbReference type="EMBL" id="SUMC01000005">
    <property type="protein sequence ID" value="TKA12060.1"/>
    <property type="molecule type" value="Genomic_DNA"/>
</dbReference>
<dbReference type="AlphaFoldDB" id="A0A4U0SPR6"/>
<dbReference type="InterPro" id="IPR027417">
    <property type="entry name" value="P-loop_NTPase"/>
</dbReference>
<feature type="domain" description="Helicase ATP-binding" evidence="1">
    <location>
        <begin position="45"/>
        <end position="306"/>
    </location>
</feature>